<dbReference type="RefSeq" id="WP_167973875.1">
    <property type="nucleotide sequence ID" value="NZ_VSRL01000039.1"/>
</dbReference>
<organism evidence="2 3">
    <name type="scientific">Lentzea indica</name>
    <dbReference type="NCBI Taxonomy" id="2604800"/>
    <lineage>
        <taxon>Bacteria</taxon>
        <taxon>Bacillati</taxon>
        <taxon>Actinomycetota</taxon>
        <taxon>Actinomycetes</taxon>
        <taxon>Pseudonocardiales</taxon>
        <taxon>Pseudonocardiaceae</taxon>
        <taxon>Lentzea</taxon>
    </lineage>
</organism>
<dbReference type="Proteomes" id="UP001515943">
    <property type="component" value="Unassembled WGS sequence"/>
</dbReference>
<dbReference type="EMBL" id="VSRL01000039">
    <property type="protein sequence ID" value="NKE57804.1"/>
    <property type="molecule type" value="Genomic_DNA"/>
</dbReference>
<evidence type="ECO:0000313" key="3">
    <source>
        <dbReference type="Proteomes" id="UP001515943"/>
    </source>
</evidence>
<proteinExistence type="predicted"/>
<comment type="caution">
    <text evidence="2">The sequence shown here is derived from an EMBL/GenBank/DDBJ whole genome shotgun (WGS) entry which is preliminary data.</text>
</comment>
<evidence type="ECO:0000256" key="1">
    <source>
        <dbReference type="SAM" id="MobiDB-lite"/>
    </source>
</evidence>
<gene>
    <name evidence="2" type="ORF">FXN61_13545</name>
</gene>
<evidence type="ECO:0000313" key="2">
    <source>
        <dbReference type="EMBL" id="NKE57804.1"/>
    </source>
</evidence>
<feature type="region of interest" description="Disordered" evidence="1">
    <location>
        <begin position="1"/>
        <end position="21"/>
    </location>
</feature>
<feature type="compositionally biased region" description="Polar residues" evidence="1">
    <location>
        <begin position="1"/>
        <end position="10"/>
    </location>
</feature>
<accession>A0ABX1FFQ5</accession>
<sequence length="138" mass="14906">MTEHPTSLFSPPQVEPPQPLASIDTTRCLDKGDLLLAMAAIDHSGRVPARRLLRVLGWSPGYTTSAQLHGPTITVQPDADSPHTINSRYQIFIPAGLRDLTGIRTTANVVLLAAPEAQQLIICPNSSLIALLRRGTPR</sequence>
<protein>
    <submittedName>
        <fullName evidence="2">Uncharacterized protein</fullName>
    </submittedName>
</protein>
<keyword evidence="3" id="KW-1185">Reference proteome</keyword>
<name>A0ABX1FFQ5_9PSEU</name>
<reference evidence="2 3" key="1">
    <citation type="submission" date="2019-08" db="EMBL/GenBank/DDBJ databases">
        <title>Lentzea from Indian Himalayas.</title>
        <authorList>
            <person name="Mandal S."/>
            <person name="Mallick Gupta A."/>
            <person name="Maiti P.K."/>
            <person name="Sarkar J."/>
            <person name="Mandal S."/>
        </authorList>
    </citation>
    <scope>NUCLEOTIDE SEQUENCE [LARGE SCALE GENOMIC DNA]</scope>
    <source>
        <strain evidence="2 3">PSKA42</strain>
    </source>
</reference>